<evidence type="ECO:0000313" key="2">
    <source>
        <dbReference type="Proteomes" id="UP001500886"/>
    </source>
</evidence>
<dbReference type="EMBL" id="BAAASL010000019">
    <property type="protein sequence ID" value="GAA2722359.1"/>
    <property type="molecule type" value="Genomic_DNA"/>
</dbReference>
<protein>
    <submittedName>
        <fullName evidence="1">DUF742 domain-containing protein</fullName>
    </submittedName>
</protein>
<gene>
    <name evidence="1" type="ORF">GCM10010315_47420</name>
</gene>
<name>A0ABN3U163_9ACTN</name>
<proteinExistence type="predicted"/>
<dbReference type="PANTHER" id="PTHR36221">
    <property type="entry name" value="DUF742 DOMAIN-CONTAINING PROTEIN"/>
    <property type="match status" value="1"/>
</dbReference>
<dbReference type="InterPro" id="IPR007995">
    <property type="entry name" value="DUF742"/>
</dbReference>
<sequence>MATDPRPGRRRRTRLYALTDGRTAASRHALTMDTVITAAADAKHGHGHGSLPTEWQEILTMCAPPNGRAVAEIAARMGMRLTPMVVLLGELLERGLIRHRPPLDASETSNVHLLMKIKDNLARL</sequence>
<dbReference type="Pfam" id="PF05331">
    <property type="entry name" value="DUF742"/>
    <property type="match status" value="1"/>
</dbReference>
<keyword evidence="2" id="KW-1185">Reference proteome</keyword>
<organism evidence="1 2">
    <name type="scientific">Streptomyces luteosporeus</name>
    <dbReference type="NCBI Taxonomy" id="173856"/>
    <lineage>
        <taxon>Bacteria</taxon>
        <taxon>Bacillati</taxon>
        <taxon>Actinomycetota</taxon>
        <taxon>Actinomycetes</taxon>
        <taxon>Kitasatosporales</taxon>
        <taxon>Streptomycetaceae</taxon>
        <taxon>Streptomyces</taxon>
    </lineage>
</organism>
<dbReference type="Proteomes" id="UP001500886">
    <property type="component" value="Unassembled WGS sequence"/>
</dbReference>
<accession>A0ABN3U163</accession>
<comment type="caution">
    <text evidence="1">The sequence shown here is derived from an EMBL/GenBank/DDBJ whole genome shotgun (WGS) entry which is preliminary data.</text>
</comment>
<dbReference type="RefSeq" id="WP_344437629.1">
    <property type="nucleotide sequence ID" value="NZ_BAAASL010000019.1"/>
</dbReference>
<dbReference type="PANTHER" id="PTHR36221:SF1">
    <property type="entry name" value="DUF742 DOMAIN-CONTAINING PROTEIN"/>
    <property type="match status" value="1"/>
</dbReference>
<reference evidence="1 2" key="1">
    <citation type="journal article" date="2019" name="Int. J. Syst. Evol. Microbiol.">
        <title>The Global Catalogue of Microorganisms (GCM) 10K type strain sequencing project: providing services to taxonomists for standard genome sequencing and annotation.</title>
        <authorList>
            <consortium name="The Broad Institute Genomics Platform"/>
            <consortium name="The Broad Institute Genome Sequencing Center for Infectious Disease"/>
            <person name="Wu L."/>
            <person name="Ma J."/>
        </authorList>
    </citation>
    <scope>NUCLEOTIDE SEQUENCE [LARGE SCALE GENOMIC DNA]</scope>
    <source>
        <strain evidence="1 2">JCM 4542</strain>
    </source>
</reference>
<evidence type="ECO:0000313" key="1">
    <source>
        <dbReference type="EMBL" id="GAA2722359.1"/>
    </source>
</evidence>